<gene>
    <name evidence="1" type="ORF">PG994_004598</name>
</gene>
<evidence type="ECO:0000313" key="2">
    <source>
        <dbReference type="Proteomes" id="UP001480595"/>
    </source>
</evidence>
<proteinExistence type="predicted"/>
<dbReference type="EMBL" id="JAQQWL010000005">
    <property type="protein sequence ID" value="KAK8073699.1"/>
    <property type="molecule type" value="Genomic_DNA"/>
</dbReference>
<protein>
    <submittedName>
        <fullName evidence="1">Uncharacterized protein</fullName>
    </submittedName>
</protein>
<dbReference type="GeneID" id="92089070"/>
<keyword evidence="2" id="KW-1185">Reference proteome</keyword>
<reference evidence="1 2" key="1">
    <citation type="submission" date="2023-01" db="EMBL/GenBank/DDBJ databases">
        <title>Analysis of 21 Apiospora genomes using comparative genomics revels a genus with tremendous synthesis potential of carbohydrate active enzymes and secondary metabolites.</title>
        <authorList>
            <person name="Sorensen T."/>
        </authorList>
    </citation>
    <scope>NUCLEOTIDE SEQUENCE [LARGE SCALE GENOMIC DNA]</scope>
    <source>
        <strain evidence="1 2">CBS 135458</strain>
    </source>
</reference>
<comment type="caution">
    <text evidence="1">The sequence shown here is derived from an EMBL/GenBank/DDBJ whole genome shotgun (WGS) entry which is preliminary data.</text>
</comment>
<dbReference type="Proteomes" id="UP001480595">
    <property type="component" value="Unassembled WGS sequence"/>
</dbReference>
<evidence type="ECO:0000313" key="1">
    <source>
        <dbReference type="EMBL" id="KAK8073699.1"/>
    </source>
</evidence>
<sequence length="118" mass="13160">MISTCHLLTIHKQKCRAVLSKSNGGELMASHDFKEWAAGAVPVATVTRTVMHNGPLHDKHLMVRFACGFKYNRSCDDGGSEALMIGDKKAAWAGKPERMCNWGKQSIEKKEKCEKKKQ</sequence>
<accession>A0ABR1VUX0</accession>
<name>A0ABR1VUX0_9PEZI</name>
<dbReference type="RefSeq" id="XP_066718174.1">
    <property type="nucleotide sequence ID" value="XM_066856007.1"/>
</dbReference>
<organism evidence="1 2">
    <name type="scientific">Apiospora phragmitis</name>
    <dbReference type="NCBI Taxonomy" id="2905665"/>
    <lineage>
        <taxon>Eukaryota</taxon>
        <taxon>Fungi</taxon>
        <taxon>Dikarya</taxon>
        <taxon>Ascomycota</taxon>
        <taxon>Pezizomycotina</taxon>
        <taxon>Sordariomycetes</taxon>
        <taxon>Xylariomycetidae</taxon>
        <taxon>Amphisphaeriales</taxon>
        <taxon>Apiosporaceae</taxon>
        <taxon>Apiospora</taxon>
    </lineage>
</organism>